<comment type="subunit">
    <text evidence="2">May form heteromers.</text>
</comment>
<keyword evidence="6" id="KW-0406">Ion transport</keyword>
<dbReference type="PANTHER" id="PTHR34836">
    <property type="entry name" value="OS06G0188250 PROTEIN"/>
    <property type="match status" value="1"/>
</dbReference>
<evidence type="ECO:0000256" key="5">
    <source>
        <dbReference type="ARBA" id="ARBA00022989"/>
    </source>
</evidence>
<feature type="transmembrane region" description="Helical" evidence="13">
    <location>
        <begin position="496"/>
        <end position="514"/>
    </location>
</feature>
<dbReference type="SUPFAM" id="SSF53822">
    <property type="entry name" value="Periplasmic binding protein-like I"/>
    <property type="match status" value="1"/>
</dbReference>
<evidence type="ECO:0000256" key="3">
    <source>
        <dbReference type="ARBA" id="ARBA00022448"/>
    </source>
</evidence>
<protein>
    <submittedName>
        <fullName evidence="15">Glutamate receptor 2.2</fullName>
    </submittedName>
</protein>
<evidence type="ECO:0000313" key="15">
    <source>
        <dbReference type="EMBL" id="KAF5175167.1"/>
    </source>
</evidence>
<keyword evidence="10" id="KW-1071">Ligand-gated ion channel</keyword>
<evidence type="ECO:0000256" key="2">
    <source>
        <dbReference type="ARBA" id="ARBA00011095"/>
    </source>
</evidence>
<feature type="domain" description="Ionotropic glutamate receptor C-terminal" evidence="14">
    <location>
        <begin position="365"/>
        <end position="555"/>
    </location>
</feature>
<comment type="function">
    <text evidence="12">Glutamate-gated receptor that probably acts as a non-selective cation channel. May be involved in light-signal transduction and calcium homeostasis via the regulation of calcium influx into cells.</text>
</comment>
<dbReference type="InterPro" id="IPR028082">
    <property type="entry name" value="Peripla_BP_I"/>
</dbReference>
<keyword evidence="4 13" id="KW-0812">Transmembrane</keyword>
<evidence type="ECO:0000256" key="7">
    <source>
        <dbReference type="ARBA" id="ARBA00023136"/>
    </source>
</evidence>
<feature type="non-terminal residue" evidence="15">
    <location>
        <position position="1"/>
    </location>
</feature>
<dbReference type="SUPFAM" id="SSF53850">
    <property type="entry name" value="Periplasmic binding protein-like II"/>
    <property type="match status" value="1"/>
</dbReference>
<keyword evidence="8 15" id="KW-0675">Receptor</keyword>
<feature type="transmembrane region" description="Helical" evidence="13">
    <location>
        <begin position="534"/>
        <end position="553"/>
    </location>
</feature>
<reference evidence="15 16" key="1">
    <citation type="submission" date="2020-06" db="EMBL/GenBank/DDBJ databases">
        <title>Transcriptomic and genomic resources for Thalictrum thalictroides and T. hernandezii: Facilitating candidate gene discovery in an emerging model plant lineage.</title>
        <authorList>
            <person name="Arias T."/>
            <person name="Riano-Pachon D.M."/>
            <person name="Di Stilio V.S."/>
        </authorList>
    </citation>
    <scope>NUCLEOTIDE SEQUENCE [LARGE SCALE GENOMIC DNA]</scope>
    <source>
        <strain evidence="16">cv. WT478/WT964</strain>
        <tissue evidence="15">Leaves</tissue>
    </source>
</reference>
<dbReference type="GO" id="GO:0015276">
    <property type="term" value="F:ligand-gated monoatomic ion channel activity"/>
    <property type="evidence" value="ECO:0007669"/>
    <property type="project" value="InterPro"/>
</dbReference>
<comment type="subcellular location">
    <subcellularLocation>
        <location evidence="1">Membrane</location>
        <topology evidence="1">Multi-pass membrane protein</topology>
    </subcellularLocation>
</comment>
<keyword evidence="3" id="KW-0813">Transport</keyword>
<evidence type="ECO:0000256" key="10">
    <source>
        <dbReference type="ARBA" id="ARBA00023286"/>
    </source>
</evidence>
<keyword evidence="9" id="KW-0325">Glycoprotein</keyword>
<name>A0A7J6URK9_THATH</name>
<evidence type="ECO:0000256" key="8">
    <source>
        <dbReference type="ARBA" id="ARBA00023170"/>
    </source>
</evidence>
<evidence type="ECO:0000256" key="9">
    <source>
        <dbReference type="ARBA" id="ARBA00023180"/>
    </source>
</evidence>
<dbReference type="OrthoDB" id="5984008at2759"/>
<dbReference type="CDD" id="cd19990">
    <property type="entry name" value="PBP1_GABAb_receptor_plant"/>
    <property type="match status" value="1"/>
</dbReference>
<keyword evidence="5 13" id="KW-1133">Transmembrane helix</keyword>
<accession>A0A7J6URK9</accession>
<evidence type="ECO:0000313" key="16">
    <source>
        <dbReference type="Proteomes" id="UP000554482"/>
    </source>
</evidence>
<dbReference type="Gene3D" id="3.40.50.2300">
    <property type="match status" value="2"/>
</dbReference>
<sequence length="560" mass="62605">LDLIQNVEVQAILGPQKSSQADFVIELGDKAQVPVISFSATSSPLSSRSPYFVQAAQSDSSQVKAIKAIIQTFKWREVVTIYENSDYGSGFSTYLIHALQEEQVKVPYKSVISLTATDDQIRLELYKLMNMHIRVFIVHMSNNTLGSRLFLMAKELEMMSEGYVWIITDGIMNHLDSMDDNVIASMQGVLGVKPYIAMSQKLDSFTDRWKRKFHQDLIIYGLWAYDAVWTVATAAERVETTESPVQSQGTSNNLTDLTSIKTSKSGQKLLDSILSTRIEGLSGDFYFVNGKLQTSTYQILNVVGKGNKEIGFWSSELGVSKELTLSVSGNKTYTVSVTNLGSIKWPGGDSFPVPKGWMFPTRGKKLRIGVPMKGGFNEIVKVDRDAKTNKIIKVSGYAIDVFDLVMASLPYPVPYEFEPFMNPNGSSAGSHYEMIEQVYLQRYDAVVGDTTITANRSLIADFTLPYTEGGVAMMVLNKHKDKKSAWIFMQPLTKDLWLTTGAFFILTGFVIWVLEHRINKAFRGPPSQHVGMIFWFPLSTLVFAHSSVISSTHPNTYNLF</sequence>
<dbReference type="Gene3D" id="3.40.190.10">
    <property type="entry name" value="Periplasmic binding protein-like II"/>
    <property type="match status" value="1"/>
</dbReference>
<comment type="caution">
    <text evidence="15">The sequence shown here is derived from an EMBL/GenBank/DDBJ whole genome shotgun (WGS) entry which is preliminary data.</text>
</comment>
<organism evidence="15 16">
    <name type="scientific">Thalictrum thalictroides</name>
    <name type="common">Rue-anemone</name>
    <name type="synonym">Anemone thalictroides</name>
    <dbReference type="NCBI Taxonomy" id="46969"/>
    <lineage>
        <taxon>Eukaryota</taxon>
        <taxon>Viridiplantae</taxon>
        <taxon>Streptophyta</taxon>
        <taxon>Embryophyta</taxon>
        <taxon>Tracheophyta</taxon>
        <taxon>Spermatophyta</taxon>
        <taxon>Magnoliopsida</taxon>
        <taxon>Ranunculales</taxon>
        <taxon>Ranunculaceae</taxon>
        <taxon>Thalictroideae</taxon>
        <taxon>Thalictrum</taxon>
    </lineage>
</organism>
<dbReference type="InterPro" id="IPR001320">
    <property type="entry name" value="Iontro_rcpt_C"/>
</dbReference>
<dbReference type="FunFam" id="3.40.50.2300:FF:000081">
    <property type="entry name" value="Glutamate receptor"/>
    <property type="match status" value="1"/>
</dbReference>
<evidence type="ECO:0000256" key="13">
    <source>
        <dbReference type="SAM" id="Phobius"/>
    </source>
</evidence>
<dbReference type="PANTHER" id="PTHR34836:SF1">
    <property type="entry name" value="OS09G0428600 PROTEIN"/>
    <property type="match status" value="1"/>
</dbReference>
<dbReference type="GO" id="GO:0016020">
    <property type="term" value="C:membrane"/>
    <property type="evidence" value="ECO:0007669"/>
    <property type="project" value="UniProtKB-SubCell"/>
</dbReference>
<proteinExistence type="predicted"/>
<dbReference type="InterPro" id="IPR044440">
    <property type="entry name" value="GABAb_receptor_plant_PBP1"/>
</dbReference>
<evidence type="ECO:0000256" key="11">
    <source>
        <dbReference type="ARBA" id="ARBA00023303"/>
    </source>
</evidence>
<keyword evidence="16" id="KW-1185">Reference proteome</keyword>
<evidence type="ECO:0000259" key="14">
    <source>
        <dbReference type="SMART" id="SM00079"/>
    </source>
</evidence>
<evidence type="ECO:0000256" key="6">
    <source>
        <dbReference type="ARBA" id="ARBA00023065"/>
    </source>
</evidence>
<evidence type="ECO:0000256" key="1">
    <source>
        <dbReference type="ARBA" id="ARBA00004141"/>
    </source>
</evidence>
<dbReference type="SMART" id="SM00079">
    <property type="entry name" value="PBPe"/>
    <property type="match status" value="1"/>
</dbReference>
<dbReference type="Gene3D" id="1.10.287.70">
    <property type="match status" value="1"/>
</dbReference>
<keyword evidence="11" id="KW-0407">Ion channel</keyword>
<dbReference type="InterPro" id="IPR015683">
    <property type="entry name" value="Ionotropic_Glu_rcpt"/>
</dbReference>
<dbReference type="Pfam" id="PF00060">
    <property type="entry name" value="Lig_chan"/>
    <property type="match status" value="1"/>
</dbReference>
<dbReference type="EMBL" id="JABWDY010044391">
    <property type="protein sequence ID" value="KAF5175167.1"/>
    <property type="molecule type" value="Genomic_DNA"/>
</dbReference>
<evidence type="ECO:0000256" key="4">
    <source>
        <dbReference type="ARBA" id="ARBA00022692"/>
    </source>
</evidence>
<evidence type="ECO:0000256" key="12">
    <source>
        <dbReference type="ARBA" id="ARBA00049638"/>
    </source>
</evidence>
<dbReference type="Pfam" id="PF01094">
    <property type="entry name" value="ANF_receptor"/>
    <property type="match status" value="1"/>
</dbReference>
<gene>
    <name evidence="15" type="ORF">FRX31_035246</name>
</gene>
<dbReference type="AlphaFoldDB" id="A0A7J6URK9"/>
<keyword evidence="7 13" id="KW-0472">Membrane</keyword>
<dbReference type="FunFam" id="3.40.190.10:FF:000103">
    <property type="entry name" value="Glutamate receptor"/>
    <property type="match status" value="1"/>
</dbReference>
<dbReference type="InterPro" id="IPR001828">
    <property type="entry name" value="ANF_lig-bd_rcpt"/>
</dbReference>
<dbReference type="Proteomes" id="UP000554482">
    <property type="component" value="Unassembled WGS sequence"/>
</dbReference>